<evidence type="ECO:0000313" key="13">
    <source>
        <dbReference type="Proteomes" id="UP000239899"/>
    </source>
</evidence>
<dbReference type="GO" id="GO:0008270">
    <property type="term" value="F:zinc ion binding"/>
    <property type="evidence" value="ECO:0007669"/>
    <property type="project" value="UniProtKB-KW"/>
</dbReference>
<dbReference type="InterPro" id="IPR037129">
    <property type="entry name" value="XPA_sf"/>
</dbReference>
<evidence type="ECO:0000256" key="1">
    <source>
        <dbReference type="ARBA" id="ARBA00001554"/>
    </source>
</evidence>
<dbReference type="GO" id="GO:0003904">
    <property type="term" value="F:deoxyribodipyrimidine photo-lyase activity"/>
    <property type="evidence" value="ECO:0007669"/>
    <property type="project" value="TreeGrafter"/>
</dbReference>
<feature type="compositionally biased region" description="Low complexity" evidence="9">
    <location>
        <begin position="445"/>
        <end position="469"/>
    </location>
</feature>
<dbReference type="PANTHER" id="PTHR10211:SF0">
    <property type="entry name" value="DEOXYRIBODIPYRIMIDINE PHOTO-LYASE"/>
    <property type="match status" value="1"/>
</dbReference>
<feature type="compositionally biased region" description="Low complexity" evidence="9">
    <location>
        <begin position="83"/>
        <end position="92"/>
    </location>
</feature>
<dbReference type="InterPro" id="IPR001533">
    <property type="entry name" value="Pterin_deHydtase"/>
</dbReference>
<dbReference type="GO" id="GO:0000719">
    <property type="term" value="P:photoreactive repair"/>
    <property type="evidence" value="ECO:0007669"/>
    <property type="project" value="TreeGrafter"/>
</dbReference>
<feature type="compositionally biased region" description="Low complexity" evidence="9">
    <location>
        <begin position="500"/>
        <end position="521"/>
    </location>
</feature>
<evidence type="ECO:0000256" key="7">
    <source>
        <dbReference type="ARBA" id="ARBA00023242"/>
    </source>
</evidence>
<feature type="domain" description="Photolyase/cryptochrome alpha/beta" evidence="11">
    <location>
        <begin position="576"/>
        <end position="773"/>
    </location>
</feature>
<name>A0A2P6TKG1_CHLSO</name>
<evidence type="ECO:0000256" key="8">
    <source>
        <dbReference type="PROSITE-ProRule" id="PRU00834"/>
    </source>
</evidence>
<dbReference type="InterPro" id="IPR014729">
    <property type="entry name" value="Rossmann-like_a/b/a_fold"/>
</dbReference>
<feature type="compositionally biased region" description="Basic and acidic residues" evidence="9">
    <location>
        <begin position="426"/>
        <end position="438"/>
    </location>
</feature>
<comment type="similarity">
    <text evidence="3">Belongs to the pterin-4-alpha-carbinolamine dehydratase family.</text>
</comment>
<reference evidence="12 13" key="1">
    <citation type="journal article" date="2018" name="Plant J.">
        <title>Genome sequences of Chlorella sorokiniana UTEX 1602 and Micractinium conductrix SAG 241.80: implications to maltose excretion by a green alga.</title>
        <authorList>
            <person name="Arriola M.B."/>
            <person name="Velmurugan N."/>
            <person name="Zhang Y."/>
            <person name="Plunkett M.H."/>
            <person name="Hondzo H."/>
            <person name="Barney B.M."/>
        </authorList>
    </citation>
    <scope>NUCLEOTIDE SEQUENCE [LARGE SCALE GENOMIC DNA]</scope>
    <source>
        <strain evidence="13">UTEX 1602</strain>
    </source>
</reference>
<dbReference type="InterPro" id="IPR036428">
    <property type="entry name" value="PCD_sf"/>
</dbReference>
<evidence type="ECO:0000256" key="2">
    <source>
        <dbReference type="ARBA" id="ARBA00004123"/>
    </source>
</evidence>
<dbReference type="Proteomes" id="UP000239899">
    <property type="component" value="Unassembled WGS sequence"/>
</dbReference>
<feature type="region of interest" description="Disordered" evidence="9">
    <location>
        <begin position="46"/>
        <end position="78"/>
    </location>
</feature>
<evidence type="ECO:0000259" key="10">
    <source>
        <dbReference type="PROSITE" id="PS51501"/>
    </source>
</evidence>
<keyword evidence="8" id="KW-0479">Metal-binding</keyword>
<dbReference type="SUPFAM" id="SSF48173">
    <property type="entry name" value="Cryptochrome/photolyase FAD-binding domain"/>
    <property type="match status" value="1"/>
</dbReference>
<dbReference type="GO" id="GO:0005634">
    <property type="term" value="C:nucleus"/>
    <property type="evidence" value="ECO:0007669"/>
    <property type="project" value="UniProtKB-SubCell"/>
</dbReference>
<feature type="region of interest" description="Disordered" evidence="9">
    <location>
        <begin position="659"/>
        <end position="692"/>
    </location>
</feature>
<dbReference type="Gene3D" id="1.25.40.80">
    <property type="match status" value="1"/>
</dbReference>
<dbReference type="InterPro" id="IPR006050">
    <property type="entry name" value="DNA_photolyase_N"/>
</dbReference>
<evidence type="ECO:0000256" key="4">
    <source>
        <dbReference type="ARBA" id="ARBA00013252"/>
    </source>
</evidence>
<dbReference type="GO" id="GO:0008124">
    <property type="term" value="F:4-alpha-hydroxytetrahydrobiopterin dehydratase activity"/>
    <property type="evidence" value="ECO:0007669"/>
    <property type="project" value="UniProtKB-EC"/>
</dbReference>
<dbReference type="SUPFAM" id="SSF55248">
    <property type="entry name" value="PCD-like"/>
    <property type="match status" value="1"/>
</dbReference>
<dbReference type="Pfam" id="PF05181">
    <property type="entry name" value="XPA_C"/>
    <property type="match status" value="1"/>
</dbReference>
<evidence type="ECO:0000313" key="12">
    <source>
        <dbReference type="EMBL" id="PRW44573.1"/>
    </source>
</evidence>
<comment type="caution">
    <text evidence="12">The sequence shown here is derived from an EMBL/GenBank/DDBJ whole genome shotgun (WGS) entry which is preliminary data.</text>
</comment>
<keyword evidence="13" id="KW-1185">Reference proteome</keyword>
<accession>A0A2P6TKG1</accession>
<evidence type="ECO:0000256" key="9">
    <source>
        <dbReference type="SAM" id="MobiDB-lite"/>
    </source>
</evidence>
<dbReference type="GO" id="GO:0006729">
    <property type="term" value="P:tetrahydrobiopterin biosynthetic process"/>
    <property type="evidence" value="ECO:0007669"/>
    <property type="project" value="InterPro"/>
</dbReference>
<keyword evidence="8" id="KW-0863">Zinc-finger</keyword>
<dbReference type="Gene3D" id="3.30.1360.20">
    <property type="entry name" value="Transcriptional coactivator/pterin dehydratase"/>
    <property type="match status" value="1"/>
</dbReference>
<feature type="compositionally biased region" description="Polar residues" evidence="9">
    <location>
        <begin position="470"/>
        <end position="480"/>
    </location>
</feature>
<dbReference type="InterPro" id="IPR007853">
    <property type="entry name" value="Znf_DNL-typ"/>
</dbReference>
<dbReference type="OrthoDB" id="5368863at2759"/>
<dbReference type="InterPro" id="IPR036134">
    <property type="entry name" value="Crypto/Photolyase_FAD-like_sf"/>
</dbReference>
<feature type="region of interest" description="Disordered" evidence="9">
    <location>
        <begin position="426"/>
        <end position="532"/>
    </location>
</feature>
<dbReference type="Gene3D" id="3.40.50.620">
    <property type="entry name" value="HUPs"/>
    <property type="match status" value="1"/>
</dbReference>
<dbReference type="PROSITE" id="PS51645">
    <property type="entry name" value="PHR_CRY_ALPHA_BETA"/>
    <property type="match status" value="1"/>
</dbReference>
<evidence type="ECO:0000259" key="11">
    <source>
        <dbReference type="PROSITE" id="PS51645"/>
    </source>
</evidence>
<dbReference type="PANTHER" id="PTHR10211">
    <property type="entry name" value="DEOXYRIBODIPYRIMIDINE PHOTOLYASE"/>
    <property type="match status" value="1"/>
</dbReference>
<organism evidence="12 13">
    <name type="scientific">Chlorella sorokiniana</name>
    <name type="common">Freshwater green alga</name>
    <dbReference type="NCBI Taxonomy" id="3076"/>
    <lineage>
        <taxon>Eukaryota</taxon>
        <taxon>Viridiplantae</taxon>
        <taxon>Chlorophyta</taxon>
        <taxon>core chlorophytes</taxon>
        <taxon>Trebouxiophyceae</taxon>
        <taxon>Chlorellales</taxon>
        <taxon>Chlorellaceae</taxon>
        <taxon>Chlorella clade</taxon>
        <taxon>Chlorella</taxon>
    </lineage>
</organism>
<dbReference type="SUPFAM" id="SSF52425">
    <property type="entry name" value="Cryptochrome/photolyase, N-terminal domain"/>
    <property type="match status" value="1"/>
</dbReference>
<keyword evidence="5" id="KW-0862">Zinc</keyword>
<dbReference type="PROSITE" id="PS51501">
    <property type="entry name" value="ZF_DNL"/>
    <property type="match status" value="1"/>
</dbReference>
<feature type="domain" description="DNL-type" evidence="10">
    <location>
        <begin position="104"/>
        <end position="198"/>
    </location>
</feature>
<dbReference type="CDD" id="cd21075">
    <property type="entry name" value="DBD_XPA-like"/>
    <property type="match status" value="1"/>
</dbReference>
<dbReference type="EMBL" id="LHPG02000013">
    <property type="protein sequence ID" value="PRW44573.1"/>
    <property type="molecule type" value="Genomic_DNA"/>
</dbReference>
<evidence type="ECO:0000256" key="5">
    <source>
        <dbReference type="ARBA" id="ARBA00022833"/>
    </source>
</evidence>
<gene>
    <name evidence="12" type="ORF">C2E21_6696</name>
</gene>
<keyword evidence="6" id="KW-0456">Lyase</keyword>
<dbReference type="STRING" id="3076.A0A2P6TKG1"/>
<dbReference type="InterPro" id="IPR009061">
    <property type="entry name" value="DNA-bd_dom_put_sf"/>
</dbReference>
<proteinExistence type="inferred from homology"/>
<dbReference type="Pfam" id="PF00875">
    <property type="entry name" value="DNA_photolyase"/>
    <property type="match status" value="1"/>
</dbReference>
<dbReference type="Gene3D" id="1.10.579.10">
    <property type="entry name" value="DNA Cyclobutane Dipyrimidine Photolyase, subunit A, domain 3"/>
    <property type="match status" value="1"/>
</dbReference>
<comment type="subcellular location">
    <subcellularLocation>
        <location evidence="2">Nucleus</location>
    </subcellularLocation>
</comment>
<dbReference type="Pfam" id="PF05180">
    <property type="entry name" value="zf-DNL"/>
    <property type="match status" value="1"/>
</dbReference>
<keyword evidence="7" id="KW-0539">Nucleus</keyword>
<dbReference type="InterPro" id="IPR036155">
    <property type="entry name" value="Crypto/Photolyase_N_sf"/>
</dbReference>
<dbReference type="InterPro" id="IPR022656">
    <property type="entry name" value="XPA_C"/>
</dbReference>
<dbReference type="Pfam" id="PF01329">
    <property type="entry name" value="Pterin_4a"/>
    <property type="match status" value="1"/>
</dbReference>
<dbReference type="SUPFAM" id="SSF46955">
    <property type="entry name" value="Putative DNA-binding domain"/>
    <property type="match status" value="1"/>
</dbReference>
<comment type="catalytic activity">
    <reaction evidence="1">
        <text>(4aS,6R)-4a-hydroxy-L-erythro-5,6,7,8-tetrahydrobiopterin = (6R)-L-erythro-6,7-dihydrobiopterin + H2O</text>
        <dbReference type="Rhea" id="RHEA:11920"/>
        <dbReference type="ChEBI" id="CHEBI:15377"/>
        <dbReference type="ChEBI" id="CHEBI:15642"/>
        <dbReference type="ChEBI" id="CHEBI:43120"/>
        <dbReference type="EC" id="4.2.1.96"/>
    </reaction>
</comment>
<feature type="compositionally biased region" description="Low complexity" evidence="9">
    <location>
        <begin position="55"/>
        <end position="78"/>
    </location>
</feature>
<dbReference type="CDD" id="cd00913">
    <property type="entry name" value="PCD_DCoH_subfamily_a"/>
    <property type="match status" value="1"/>
</dbReference>
<dbReference type="EC" id="4.2.1.96" evidence="4"/>
<dbReference type="AlphaFoldDB" id="A0A2P6TKG1"/>
<feature type="region of interest" description="Disordered" evidence="9">
    <location>
        <begin position="83"/>
        <end position="102"/>
    </location>
</feature>
<evidence type="ECO:0000256" key="6">
    <source>
        <dbReference type="ARBA" id="ARBA00023239"/>
    </source>
</evidence>
<dbReference type="InterPro" id="IPR052219">
    <property type="entry name" value="Photolyase_Class-2"/>
</dbReference>
<sequence>MSAALRAAVRLVAQGSSRGLSDALAAEATGTAGRRQLQQPWVLTSLRAHGGSGGSDDAAGGQQPSSSSGPALALDAAAGASSSQAGAQAAAAPRRRPPPGHTDFEQRQLLMVFTCSKCNTRAAKAFSKQAYESGVVIVECPGCQSRHLIADHLGWFGQKGTVEQFAAERGQMVLRKATDGTVELTPEDLLGPSLVAEAEAAATGSGSGGSGAAGATVPQPLVTQKCSPCEPADPLDFMGFCTSLDRRTAEAYMQQLDNWELREDEQGRLHLQRTWVTKNFLKGLALCEKIAEVAEGEGHHPDLHLTGWNKLTVSLWTHARNGLTENDFILAAKLDGISKEGLLRGKKKYFKDVPTTMAPRLDRSKYVAKSQAQQMYCLTARELDGLPCEERPNPRNRRGPPMKLLAKEDLERAALAKFGSLAALEAEREKRRERREQRSIASYFQPQQGDGQQQSQQEGGQPEQEQEGQNAATEQQQEPAGQTAGHIAAPGQQQQPTAVQHGQQPMPAQLQQQQGQQQQQQRGSLPTLGSGPLPWLRALPPLIAERVCLVPRQQAAASAAAPASAAQQQQQGGQPAYVLYWMKTAVRGHENPALDAAAAAARQLGMPLLAASFLLASHPYASARRYKFWLEGLRDAQAELRRQGVELLVYLGGWSDQQQQEEAQQQQQQQQELQPMDAEPSSSAADGPVAAAPPAAAAAAAADPYDASFSFHAHGLRQTDGWQALLRLASQAALVVTEDMPVPPDADWLQALAEDLPAAIPIAAVDTACVLPMRMVRKLHERAYTFRSATEAQRRQRLKTYAPPPAALLGPAAVAQAALQGLPPLPQGALSPAQLGWQPLELASIPALHLQQQLRQVLQACCGIDHSVPGVAHLLGGSVAGYARWEAFRKKGLPLYAARRNDAMQRDGVSRLSAYHHFGMVSPFKVAREAALDKTAGATKFLDELLIWREIGFNLCLHRHHQLHSLAALPQWARATLGEHAGDPRPALLPYRQLVRGGSGDAFWDAAQKQLVRTGELHNNVRMTWGKAFLAWGPSPEAALRAALHCNHRWALDGCDPASYAGVLWCFGMYDSPKSSPGTPISGSLAQRSTTGHGRRLPPAAYAQLAL</sequence>
<dbReference type="Gene3D" id="3.90.530.10">
    <property type="entry name" value="XPA C-terminal domain"/>
    <property type="match status" value="1"/>
</dbReference>
<protein>
    <recommendedName>
        <fullName evidence="4">4a-hydroxytetrahydrobiopterin dehydratase</fullName>
        <ecNumber evidence="4">4.2.1.96</ecNumber>
    </recommendedName>
</protein>
<evidence type="ECO:0000256" key="3">
    <source>
        <dbReference type="ARBA" id="ARBA00006472"/>
    </source>
</evidence>